<dbReference type="PANTHER" id="PTHR11847:SF4">
    <property type="entry name" value="LARGE RIBOSOMAL SUBUNIT PROTEIN EL15"/>
    <property type="match status" value="1"/>
</dbReference>
<comment type="function">
    <text evidence="4">Component of the large ribosomal subunit. The ribosome is a large ribonucleoprotein complex responsible for the synthesis of proteins in the cell.</text>
</comment>
<organism evidence="8 9">
    <name type="scientific">Galemys pyrenaicus</name>
    <name type="common">Iberian desman</name>
    <name type="synonym">Pyrenean desman</name>
    <dbReference type="NCBI Taxonomy" id="202257"/>
    <lineage>
        <taxon>Eukaryota</taxon>
        <taxon>Metazoa</taxon>
        <taxon>Chordata</taxon>
        <taxon>Craniata</taxon>
        <taxon>Vertebrata</taxon>
        <taxon>Euteleostomi</taxon>
        <taxon>Mammalia</taxon>
        <taxon>Eutheria</taxon>
        <taxon>Laurasiatheria</taxon>
        <taxon>Eulipotyphla</taxon>
        <taxon>Talpidae</taxon>
        <taxon>Galemys</taxon>
    </lineage>
</organism>
<dbReference type="GO" id="GO:0003735">
    <property type="term" value="F:structural constituent of ribosome"/>
    <property type="evidence" value="ECO:0007669"/>
    <property type="project" value="InterPro"/>
</dbReference>
<evidence type="ECO:0000256" key="3">
    <source>
        <dbReference type="ARBA" id="ARBA00023274"/>
    </source>
</evidence>
<evidence type="ECO:0000256" key="1">
    <source>
        <dbReference type="ARBA" id="ARBA00006857"/>
    </source>
</evidence>
<proteinExistence type="inferred from homology"/>
<evidence type="ECO:0000256" key="4">
    <source>
        <dbReference type="ARBA" id="ARBA00034092"/>
    </source>
</evidence>
<keyword evidence="3" id="KW-0687">Ribonucleoprotein</keyword>
<dbReference type="InterPro" id="IPR012678">
    <property type="entry name" value="Ribosomal_uL23/eL15/eS24_sf"/>
</dbReference>
<dbReference type="Gene3D" id="3.40.1120.10">
    <property type="entry name" value="Ribosomal protein l15e"/>
    <property type="match status" value="1"/>
</dbReference>
<gene>
    <name evidence="8" type="ORF">J0S82_009813</name>
</gene>
<comment type="subunit">
    <text evidence="7">Component of the large ribosomal subunit. Interacts with IFIT1 (via TPR repeats 1-4).</text>
</comment>
<name>A0A8J6DX60_GALPY</name>
<keyword evidence="2 8" id="KW-0689">Ribosomal protein</keyword>
<comment type="caution">
    <text evidence="8">The sequence shown here is derived from an EMBL/GenBank/DDBJ whole genome shotgun (WGS) entry which is preliminary data.</text>
</comment>
<keyword evidence="9" id="KW-1185">Reference proteome</keyword>
<feature type="non-terminal residue" evidence="8">
    <location>
        <position position="1"/>
    </location>
</feature>
<dbReference type="GO" id="GO:0022625">
    <property type="term" value="C:cytosolic large ribosomal subunit"/>
    <property type="evidence" value="ECO:0007669"/>
    <property type="project" value="TreeGrafter"/>
</dbReference>
<reference evidence="8" key="1">
    <citation type="journal article" date="2021" name="Evol. Appl.">
        <title>The genome of the Pyrenean desman and the effects of bottlenecks and inbreeding on the genomic landscape of an endangered species.</title>
        <authorList>
            <person name="Escoda L."/>
            <person name="Castresana J."/>
        </authorList>
    </citation>
    <scope>NUCLEOTIDE SEQUENCE</scope>
    <source>
        <strain evidence="8">IBE-C5619</strain>
    </source>
</reference>
<dbReference type="PANTHER" id="PTHR11847">
    <property type="entry name" value="RIBOSOMAL PROTEIN L15"/>
    <property type="match status" value="1"/>
</dbReference>
<dbReference type="AlphaFoldDB" id="A0A8J6DX60"/>
<accession>A0A8J6DX60</accession>
<evidence type="ECO:0000256" key="7">
    <source>
        <dbReference type="ARBA" id="ARBA00046623"/>
    </source>
</evidence>
<evidence type="ECO:0000256" key="2">
    <source>
        <dbReference type="ARBA" id="ARBA00022980"/>
    </source>
</evidence>
<evidence type="ECO:0000313" key="9">
    <source>
        <dbReference type="Proteomes" id="UP000700334"/>
    </source>
</evidence>
<sequence length="132" mass="14961">HCWQYRQFSGLHRVLFPTWPDKDGILRYKAKQGHGIHWIPVHSTYGKSVHCGVNQLKFIQSLQSLRKDKLNVTLGLKLLEEVLTTSGSPLGHFKPVHKHGEMQELTSLSLRSQGLIEGHKFPHTVGVSHRAA</sequence>
<comment type="similarity">
    <text evidence="1">Belongs to the eukaryotic ribosomal protein eL15 family.</text>
</comment>
<evidence type="ECO:0000256" key="6">
    <source>
        <dbReference type="ARBA" id="ARBA00035319"/>
    </source>
</evidence>
<dbReference type="SMART" id="SM01384">
    <property type="entry name" value="Ribosomal_L15e"/>
    <property type="match status" value="1"/>
</dbReference>
<evidence type="ECO:0000313" key="8">
    <source>
        <dbReference type="EMBL" id="KAG8524046.1"/>
    </source>
</evidence>
<dbReference type="GO" id="GO:0002181">
    <property type="term" value="P:cytoplasmic translation"/>
    <property type="evidence" value="ECO:0007669"/>
    <property type="project" value="TreeGrafter"/>
</dbReference>
<dbReference type="EMBL" id="JAGFMF010011396">
    <property type="protein sequence ID" value="KAG8524046.1"/>
    <property type="molecule type" value="Genomic_DNA"/>
</dbReference>
<dbReference type="InterPro" id="IPR024794">
    <property type="entry name" value="Rbsml_eL15_core_dom_sf"/>
</dbReference>
<dbReference type="InterPro" id="IPR000439">
    <property type="entry name" value="Ribosomal_eL15"/>
</dbReference>
<dbReference type="GO" id="GO:0003723">
    <property type="term" value="F:RNA binding"/>
    <property type="evidence" value="ECO:0007669"/>
    <property type="project" value="TreeGrafter"/>
</dbReference>
<protein>
    <recommendedName>
        <fullName evidence="5">Large ribosomal subunit protein eL15</fullName>
    </recommendedName>
    <alternativeName>
        <fullName evidence="6">60S ribosomal protein L15</fullName>
    </alternativeName>
</protein>
<dbReference type="Proteomes" id="UP000700334">
    <property type="component" value="Unassembled WGS sequence"/>
</dbReference>
<evidence type="ECO:0000256" key="5">
    <source>
        <dbReference type="ARBA" id="ARBA00035214"/>
    </source>
</evidence>
<dbReference type="SUPFAM" id="SSF54189">
    <property type="entry name" value="Ribosomal proteins S24e, L23 and L15e"/>
    <property type="match status" value="1"/>
</dbReference>